<feature type="signal peptide" evidence="9">
    <location>
        <begin position="1"/>
        <end position="18"/>
    </location>
</feature>
<keyword evidence="3 8" id="KW-0812">Transmembrane</keyword>
<dbReference type="CDD" id="cd08760">
    <property type="entry name" value="Cyt_b561_FRRS1_like"/>
    <property type="match status" value="1"/>
</dbReference>
<dbReference type="AlphaFoldDB" id="A0A1E1L3T5"/>
<dbReference type="PANTHER" id="PTHR47797:SF1">
    <property type="entry name" value="CYTOCHROME B561 DOMAIN-CONTAINING PROTEIN-RELATED"/>
    <property type="match status" value="1"/>
</dbReference>
<keyword evidence="5 8" id="KW-1133">Transmembrane helix</keyword>
<dbReference type="Pfam" id="PF16010">
    <property type="entry name" value="CDH-cyt"/>
    <property type="match status" value="1"/>
</dbReference>
<comment type="caution">
    <text evidence="12">The sequence shown here is derived from an EMBL/GenBank/DDBJ whole genome shotgun (WGS) entry which is preliminary data.</text>
</comment>
<evidence type="ECO:0000313" key="13">
    <source>
        <dbReference type="Proteomes" id="UP000178129"/>
    </source>
</evidence>
<evidence type="ECO:0000256" key="2">
    <source>
        <dbReference type="ARBA" id="ARBA00022448"/>
    </source>
</evidence>
<name>A0A1E1L3T5_9HELO</name>
<sequence length="454" mass="47979">MRLSDFIASLALVSSTIAQKVTYCASGNVCYAVNVPEVTAQTGKGDIFFQMSGPSTMSWIGLGQGNAMSGSNIFMIYANAAGNNVTLAPRLGVGNRQPVSGSTAQLTLLSGSGIMNGQMIANVRCSNCNSWTGGSMSLNDAESEWIWSYKTGEPVSSDSTTINLAQHSRYGVTTFNLQQAAGGNSVNPFAATVAAITPNTGTNTNTGSTQTPSGSTTGATGSELGGIESTPKFNRILIAHAIIGPIAFVIFYPLGAMAIRLLSFKGLVWMHAGWMVFTYLLVLISMGLGVWLAVNTKQLDTAHAIIGLVVVGSLLLQPITGLLHHLKYKKVGRPNAGTYPHIWWGRAVITLGMINGGIGLQLAGNTEKGEIVYGVVAGIIWCVWIGVTILAFLKSRNKKEGESGETVFGGMRENNSRTRMAGQDSPTLQGGFNSGERPMSQESTVVAESFYRGR</sequence>
<evidence type="ECO:0000256" key="7">
    <source>
        <dbReference type="SAM" id="MobiDB-lite"/>
    </source>
</evidence>
<dbReference type="InParanoid" id="A0A1E1L3T5"/>
<evidence type="ECO:0000259" key="10">
    <source>
        <dbReference type="SMART" id="SM00664"/>
    </source>
</evidence>
<evidence type="ECO:0000256" key="9">
    <source>
        <dbReference type="SAM" id="SignalP"/>
    </source>
</evidence>
<feature type="transmembrane region" description="Helical" evidence="8">
    <location>
        <begin position="371"/>
        <end position="393"/>
    </location>
</feature>
<protein>
    <submittedName>
        <fullName evidence="12">Related to cellobiose dehydrogenase</fullName>
    </submittedName>
</protein>
<dbReference type="SUPFAM" id="SSF49344">
    <property type="entry name" value="CBD9-like"/>
    <property type="match status" value="1"/>
</dbReference>
<comment type="subcellular location">
    <subcellularLocation>
        <location evidence="1">Membrane</location>
    </subcellularLocation>
</comment>
<evidence type="ECO:0000313" key="12">
    <source>
        <dbReference type="EMBL" id="CZT05196.1"/>
    </source>
</evidence>
<dbReference type="SMART" id="SM00665">
    <property type="entry name" value="B561"/>
    <property type="match status" value="1"/>
</dbReference>
<dbReference type="SMART" id="SM00664">
    <property type="entry name" value="DoH"/>
    <property type="match status" value="1"/>
</dbReference>
<evidence type="ECO:0000256" key="8">
    <source>
        <dbReference type="SAM" id="Phobius"/>
    </source>
</evidence>
<dbReference type="Proteomes" id="UP000178129">
    <property type="component" value="Unassembled WGS sequence"/>
</dbReference>
<feature type="transmembrane region" description="Helical" evidence="8">
    <location>
        <begin position="274"/>
        <end position="292"/>
    </location>
</feature>
<feature type="compositionally biased region" description="Low complexity" evidence="7">
    <location>
        <begin position="200"/>
        <end position="222"/>
    </location>
</feature>
<dbReference type="STRING" id="914237.A0A1E1L3T5"/>
<evidence type="ECO:0000256" key="3">
    <source>
        <dbReference type="ARBA" id="ARBA00022692"/>
    </source>
</evidence>
<dbReference type="GO" id="GO:0016020">
    <property type="term" value="C:membrane"/>
    <property type="evidence" value="ECO:0007669"/>
    <property type="project" value="UniProtKB-SubCell"/>
</dbReference>
<reference evidence="13" key="1">
    <citation type="submission" date="2016-03" db="EMBL/GenBank/DDBJ databases">
        <authorList>
            <person name="Ploux O."/>
        </authorList>
    </citation>
    <scope>NUCLEOTIDE SEQUENCE [LARGE SCALE GENOMIC DNA]</scope>
    <source>
        <strain evidence="13">UK7</strain>
    </source>
</reference>
<keyword evidence="13" id="KW-1185">Reference proteome</keyword>
<evidence type="ECO:0000256" key="6">
    <source>
        <dbReference type="ARBA" id="ARBA00023136"/>
    </source>
</evidence>
<dbReference type="InterPro" id="IPR006593">
    <property type="entry name" value="Cyt_b561/ferric_Rdtase_TM"/>
</dbReference>
<evidence type="ECO:0000259" key="11">
    <source>
        <dbReference type="SMART" id="SM00665"/>
    </source>
</evidence>
<dbReference type="EMBL" id="FJUW01000034">
    <property type="protein sequence ID" value="CZT05196.1"/>
    <property type="molecule type" value="Genomic_DNA"/>
</dbReference>
<feature type="region of interest" description="Disordered" evidence="7">
    <location>
        <begin position="200"/>
        <end position="224"/>
    </location>
</feature>
<keyword evidence="6 8" id="KW-0472">Membrane</keyword>
<evidence type="ECO:0000256" key="5">
    <source>
        <dbReference type="ARBA" id="ARBA00022989"/>
    </source>
</evidence>
<keyword evidence="9" id="KW-0732">Signal</keyword>
<feature type="domain" description="Cytochrome b561" evidence="11">
    <location>
        <begin position="239"/>
        <end position="360"/>
    </location>
</feature>
<feature type="chain" id="PRO_5009446757" evidence="9">
    <location>
        <begin position="19"/>
        <end position="454"/>
    </location>
</feature>
<dbReference type="PANTHER" id="PTHR47797">
    <property type="entry name" value="DEHYDROGENASE, PUTATIVE (AFU_ORTHOLOGUE AFUA_8G05805)-RELATED"/>
    <property type="match status" value="1"/>
</dbReference>
<keyword evidence="4" id="KW-0249">Electron transport</keyword>
<feature type="transmembrane region" description="Helical" evidence="8">
    <location>
        <begin position="237"/>
        <end position="262"/>
    </location>
</feature>
<accession>A0A1E1L3T5</accession>
<dbReference type="Gene3D" id="1.20.120.1770">
    <property type="match status" value="1"/>
</dbReference>
<proteinExistence type="predicted"/>
<dbReference type="Gene3D" id="2.60.40.1210">
    <property type="entry name" value="Cellobiose dehydrogenase, cytochrome domain"/>
    <property type="match status" value="1"/>
</dbReference>
<keyword evidence="2" id="KW-0813">Transport</keyword>
<dbReference type="InterPro" id="IPR015920">
    <property type="entry name" value="Cellobiose_DH-like_cyt"/>
</dbReference>
<dbReference type="InterPro" id="IPR005018">
    <property type="entry name" value="DOMON_domain"/>
</dbReference>
<feature type="transmembrane region" description="Helical" evidence="8">
    <location>
        <begin position="304"/>
        <end position="323"/>
    </location>
</feature>
<organism evidence="12 13">
    <name type="scientific">Rhynchosporium graminicola</name>
    <dbReference type="NCBI Taxonomy" id="2792576"/>
    <lineage>
        <taxon>Eukaryota</taxon>
        <taxon>Fungi</taxon>
        <taxon>Dikarya</taxon>
        <taxon>Ascomycota</taxon>
        <taxon>Pezizomycotina</taxon>
        <taxon>Leotiomycetes</taxon>
        <taxon>Helotiales</taxon>
        <taxon>Ploettnerulaceae</taxon>
        <taxon>Rhynchosporium</taxon>
    </lineage>
</organism>
<evidence type="ECO:0000256" key="1">
    <source>
        <dbReference type="ARBA" id="ARBA00004370"/>
    </source>
</evidence>
<evidence type="ECO:0000256" key="4">
    <source>
        <dbReference type="ARBA" id="ARBA00022982"/>
    </source>
</evidence>
<feature type="transmembrane region" description="Helical" evidence="8">
    <location>
        <begin position="343"/>
        <end position="365"/>
    </location>
</feature>
<feature type="domain" description="DOMON" evidence="10">
    <location>
        <begin position="59"/>
        <end position="150"/>
    </location>
</feature>
<dbReference type="CDD" id="cd09630">
    <property type="entry name" value="CDH_like_cytochrome"/>
    <property type="match status" value="1"/>
</dbReference>
<feature type="region of interest" description="Disordered" evidence="7">
    <location>
        <begin position="401"/>
        <end position="444"/>
    </location>
</feature>
<gene>
    <name evidence="12" type="ORF">RCO7_05361</name>
</gene>